<feature type="compositionally biased region" description="Basic and acidic residues" evidence="1">
    <location>
        <begin position="154"/>
        <end position="168"/>
    </location>
</feature>
<accession>A0A0C2HSD3</accession>
<feature type="region of interest" description="Disordered" evidence="1">
    <location>
        <begin position="154"/>
        <end position="207"/>
    </location>
</feature>
<feature type="compositionally biased region" description="Basic and acidic residues" evidence="1">
    <location>
        <begin position="183"/>
        <end position="196"/>
    </location>
</feature>
<organism evidence="2 3">
    <name type="scientific">Geoalkalibacter ferrihydriticus DSM 17813</name>
    <dbReference type="NCBI Taxonomy" id="1121915"/>
    <lineage>
        <taxon>Bacteria</taxon>
        <taxon>Pseudomonadati</taxon>
        <taxon>Thermodesulfobacteriota</taxon>
        <taxon>Desulfuromonadia</taxon>
        <taxon>Desulfuromonadales</taxon>
        <taxon>Geoalkalibacteraceae</taxon>
        <taxon>Geoalkalibacter</taxon>
    </lineage>
</organism>
<dbReference type="AlphaFoldDB" id="A0A0C2HSD3"/>
<evidence type="ECO:0000256" key="1">
    <source>
        <dbReference type="SAM" id="MobiDB-lite"/>
    </source>
</evidence>
<feature type="compositionally biased region" description="Basic residues" evidence="1">
    <location>
        <begin position="197"/>
        <end position="207"/>
    </location>
</feature>
<sequence length="207" mass="23165">MPTINEVWEQALLINANLATLHNDQVDLKNCCALSNQRLAALDAGSHETNDWLEDIRQVLGEGFTAMATGISGVQARQDLANQLLLHLSEQQRTVICLLEQIADNTCQLVNQGQRQTLLQNGIHEGMQAVAHMYASANPDAALHHQRAEEQRRKLEKCCPPRPVEDPCRPAPCARPSAIDLPTPKEYEGYRADPPKVKRRPRQEKLK</sequence>
<evidence type="ECO:0000313" key="3">
    <source>
        <dbReference type="Proteomes" id="UP000035068"/>
    </source>
</evidence>
<proteinExistence type="predicted"/>
<dbReference type="Proteomes" id="UP000035068">
    <property type="component" value="Unassembled WGS sequence"/>
</dbReference>
<reference evidence="2 3" key="1">
    <citation type="submission" date="2014-12" db="EMBL/GenBank/DDBJ databases">
        <title>Genomes of Geoalkalibacter ferrihydriticus and Geoalkalibacter subterraneus, two haloalkaliphilic metal-reducing members of the Geobacteraceae.</title>
        <authorList>
            <person name="Badalamenti J.P."/>
            <person name="Torres C.I."/>
            <person name="Krajmalnik-Brown R."/>
            <person name="Bond D.R."/>
        </authorList>
    </citation>
    <scope>NUCLEOTIDE SEQUENCE [LARGE SCALE GENOMIC DNA]</scope>
    <source>
        <strain evidence="2 3">DSM 17813</strain>
    </source>
</reference>
<gene>
    <name evidence="2" type="ORF">GFER_03420</name>
</gene>
<dbReference type="EMBL" id="JWJD01000001">
    <property type="protein sequence ID" value="KIH77720.1"/>
    <property type="molecule type" value="Genomic_DNA"/>
</dbReference>
<evidence type="ECO:0000313" key="2">
    <source>
        <dbReference type="EMBL" id="KIH77720.1"/>
    </source>
</evidence>
<dbReference type="RefSeq" id="WP_040096068.1">
    <property type="nucleotide sequence ID" value="NZ_JWJD01000001.1"/>
</dbReference>
<keyword evidence="3" id="KW-1185">Reference proteome</keyword>
<name>A0A0C2HSD3_9BACT</name>
<protein>
    <submittedName>
        <fullName evidence="2">Uncharacterized protein</fullName>
    </submittedName>
</protein>
<comment type="caution">
    <text evidence="2">The sequence shown here is derived from an EMBL/GenBank/DDBJ whole genome shotgun (WGS) entry which is preliminary data.</text>
</comment>